<protein>
    <submittedName>
        <fullName evidence="1">Uncharacterized protein</fullName>
    </submittedName>
</protein>
<evidence type="ECO:0000313" key="2">
    <source>
        <dbReference type="Proteomes" id="UP000029725"/>
    </source>
</evidence>
<reference evidence="1 2" key="1">
    <citation type="submission" date="2014-04" db="EMBL/GenBank/DDBJ databases">
        <title>A new species of microsporidia sheds light on the evolution of extreme parasitism.</title>
        <authorList>
            <person name="Haag K.L."/>
            <person name="James T.Y."/>
            <person name="Larsson R."/>
            <person name="Schaer T.M."/>
            <person name="Refardt D."/>
            <person name="Pombert J.-F."/>
            <person name="Ebert D."/>
        </authorList>
    </citation>
    <scope>NUCLEOTIDE SEQUENCE [LARGE SCALE GENOMIC DNA]</scope>
    <source>
        <strain evidence="1 2">UGP3</strain>
        <tissue evidence="1">Spores</tissue>
    </source>
</reference>
<keyword evidence="2" id="KW-1185">Reference proteome</keyword>
<dbReference type="EMBL" id="JMKJ01000207">
    <property type="protein sequence ID" value="KGG51749.1"/>
    <property type="molecule type" value="Genomic_DNA"/>
</dbReference>
<dbReference type="GeneID" id="25259366"/>
<proteinExistence type="predicted"/>
<dbReference type="VEuPathDB" id="MicrosporidiaDB:DI09_287p20"/>
<sequence>MARNCRSAILGFAHTLVRRIGRNRIMIAQNMHFDFAEKVLIGPMQEYADTFPLQLHCSAPSDISACQSVQCNDIKRSIYLVNSAATWLVLERGAHAYCVRALPLIITEMDL</sequence>
<gene>
    <name evidence="1" type="ORF">DI09_287p20</name>
</gene>
<dbReference type="RefSeq" id="XP_013238185.1">
    <property type="nucleotide sequence ID" value="XM_013382731.1"/>
</dbReference>
<name>A0A098VSF7_9MICR</name>
<dbReference type="HOGENOM" id="CLU_2158997_0_0_1"/>
<comment type="caution">
    <text evidence="1">The sequence shown here is derived from an EMBL/GenBank/DDBJ whole genome shotgun (WGS) entry which is preliminary data.</text>
</comment>
<evidence type="ECO:0000313" key="1">
    <source>
        <dbReference type="EMBL" id="KGG51749.1"/>
    </source>
</evidence>
<organism evidence="1 2">
    <name type="scientific">Mitosporidium daphniae</name>
    <dbReference type="NCBI Taxonomy" id="1485682"/>
    <lineage>
        <taxon>Eukaryota</taxon>
        <taxon>Fungi</taxon>
        <taxon>Fungi incertae sedis</taxon>
        <taxon>Microsporidia</taxon>
        <taxon>Mitosporidium</taxon>
    </lineage>
</organism>
<dbReference type="Proteomes" id="UP000029725">
    <property type="component" value="Unassembled WGS sequence"/>
</dbReference>
<accession>A0A098VSF7</accession>
<dbReference type="AlphaFoldDB" id="A0A098VSF7"/>